<feature type="non-terminal residue" evidence="1">
    <location>
        <position position="1"/>
    </location>
</feature>
<dbReference type="AlphaFoldDB" id="X0THS6"/>
<sequence>AAFNDYPKQAFTGEWDTVEISGDLWQALGDPKPLKEQVRIRRVSRAGQRGLVEPSSKSPVILLGDSHGLVFHGGDDMLARGAGLSDQLALELGFPVDLVAVRGSGATPSRINLLRRAQKNPNYWAGKKWVIWCFSAREFTESDGWRKVPLRP</sequence>
<name>X0THS6_9ZZZZ</name>
<proteinExistence type="predicted"/>
<protein>
    <submittedName>
        <fullName evidence="1">Uncharacterized protein</fullName>
    </submittedName>
</protein>
<comment type="caution">
    <text evidence="1">The sequence shown here is derived from an EMBL/GenBank/DDBJ whole genome shotgun (WGS) entry which is preliminary data.</text>
</comment>
<reference evidence="1" key="1">
    <citation type="journal article" date="2014" name="Front. Microbiol.">
        <title>High frequency of phylogenetically diverse reductive dehalogenase-homologous genes in deep subseafloor sedimentary metagenomes.</title>
        <authorList>
            <person name="Kawai M."/>
            <person name="Futagami T."/>
            <person name="Toyoda A."/>
            <person name="Takaki Y."/>
            <person name="Nishi S."/>
            <person name="Hori S."/>
            <person name="Arai W."/>
            <person name="Tsubouchi T."/>
            <person name="Morono Y."/>
            <person name="Uchiyama I."/>
            <person name="Ito T."/>
            <person name="Fujiyama A."/>
            <person name="Inagaki F."/>
            <person name="Takami H."/>
        </authorList>
    </citation>
    <scope>NUCLEOTIDE SEQUENCE</scope>
    <source>
        <strain evidence="1">Expedition CK06-06</strain>
    </source>
</reference>
<gene>
    <name evidence="1" type="ORF">S01H1_22279</name>
</gene>
<evidence type="ECO:0000313" key="1">
    <source>
        <dbReference type="EMBL" id="GAF87687.1"/>
    </source>
</evidence>
<organism evidence="1">
    <name type="scientific">marine sediment metagenome</name>
    <dbReference type="NCBI Taxonomy" id="412755"/>
    <lineage>
        <taxon>unclassified sequences</taxon>
        <taxon>metagenomes</taxon>
        <taxon>ecological metagenomes</taxon>
    </lineage>
</organism>
<accession>X0THS6</accession>
<dbReference type="EMBL" id="BARS01012538">
    <property type="protein sequence ID" value="GAF87687.1"/>
    <property type="molecule type" value="Genomic_DNA"/>
</dbReference>